<evidence type="ECO:0000256" key="3">
    <source>
        <dbReference type="ARBA" id="ARBA00005005"/>
    </source>
</evidence>
<evidence type="ECO:0000256" key="6">
    <source>
        <dbReference type="ARBA" id="ARBA00023098"/>
    </source>
</evidence>
<dbReference type="FunFam" id="3.90.226.10:FF:000049">
    <property type="entry name" value="Enoyl-CoA delta isomerase 3"/>
    <property type="match status" value="2"/>
</dbReference>
<dbReference type="SUPFAM" id="SSF52096">
    <property type="entry name" value="ClpP/crotonase"/>
    <property type="match status" value="2"/>
</dbReference>
<sequence>MCTLEKLGNLFILTITGDDEHRFNPSLIDSIKSALDRVTAEATGSSALITTAQGKFFSNGIDLTWTLSDPSHYPLIDSKLKSLIFHFFNLPMPTIAAVTGHASAAGFVLAMSHDYVVMRKDRGFLYMSEIDIGLKIPNWFVTLVKNKVKSPAAWRDVVMRGAKLTADMAIEQGIIDSAHHGAAETMKEAIKLGEELMERKWDGKVYAHNRRLVFSDVLVALTNETSSSNAGKMCTLEKQGNLFILTLIGDDEHRLNPSLIDSIRAALERITAEATGSSVLITTGQGKFFSNGYDLDLASSDPSSLKLMDSKLKSLIFYLFNLPMPTIAVVTGHASAAGFVLAMSHDYVLMEKDRGFLYMSEIDIGLKILNWFVTLVKNKVKSPVAWRDVVMRGTKLTADMAIEQGIVDSAHHGAAEMMKEAIKLGEVLMARKWNGKVYAHNRRLVFSDVLAALNNEIVARL</sequence>
<dbReference type="PANTHER" id="PTHR11941">
    <property type="entry name" value="ENOYL-COA HYDRATASE-RELATED"/>
    <property type="match status" value="1"/>
</dbReference>
<name>A0AAF0TWU2_SOLVR</name>
<evidence type="ECO:0000256" key="5">
    <source>
        <dbReference type="ARBA" id="ARBA00012064"/>
    </source>
</evidence>
<keyword evidence="6" id="KW-0443">Lipid metabolism</keyword>
<dbReference type="InterPro" id="IPR029045">
    <property type="entry name" value="ClpP/crotonase-like_dom_sf"/>
</dbReference>
<dbReference type="GO" id="GO:0006635">
    <property type="term" value="P:fatty acid beta-oxidation"/>
    <property type="evidence" value="ECO:0007669"/>
    <property type="project" value="TreeGrafter"/>
</dbReference>
<evidence type="ECO:0000256" key="1">
    <source>
        <dbReference type="ARBA" id="ARBA00000452"/>
    </source>
</evidence>
<accession>A0AAF0TWU2</accession>
<comment type="catalytic activity">
    <reaction evidence="1">
        <text>a (3Z)-enoyl-CoA = a 4-saturated (2E)-enoyl-CoA</text>
        <dbReference type="Rhea" id="RHEA:45900"/>
        <dbReference type="ChEBI" id="CHEBI:85097"/>
        <dbReference type="ChEBI" id="CHEBI:85489"/>
        <dbReference type="EC" id="5.3.3.8"/>
    </reaction>
</comment>
<dbReference type="Proteomes" id="UP001234989">
    <property type="component" value="Chromosome 5"/>
</dbReference>
<proteinExistence type="inferred from homology"/>
<keyword evidence="8" id="KW-1185">Reference proteome</keyword>
<comment type="pathway">
    <text evidence="3">Lipid metabolism; fatty acid beta-oxidation.</text>
</comment>
<dbReference type="EMBL" id="CP133616">
    <property type="protein sequence ID" value="WMV28043.1"/>
    <property type="molecule type" value="Genomic_DNA"/>
</dbReference>
<dbReference type="GO" id="GO:0004165">
    <property type="term" value="F:delta(3)-delta(2)-enoyl-CoA isomerase activity"/>
    <property type="evidence" value="ECO:0007669"/>
    <property type="project" value="UniProtKB-EC"/>
</dbReference>
<protein>
    <recommendedName>
        <fullName evidence="5">Delta(3)-Delta(2)-enoyl-CoA isomerase</fullName>
        <ecNumber evidence="5">5.3.3.8</ecNumber>
    </recommendedName>
</protein>
<dbReference type="AlphaFoldDB" id="A0AAF0TWU2"/>
<evidence type="ECO:0000256" key="2">
    <source>
        <dbReference type="ARBA" id="ARBA00000765"/>
    </source>
</evidence>
<comment type="similarity">
    <text evidence="4">Belongs to the enoyl-CoA hydratase/isomerase family.</text>
</comment>
<evidence type="ECO:0000313" key="7">
    <source>
        <dbReference type="EMBL" id="WMV28043.1"/>
    </source>
</evidence>
<dbReference type="PANTHER" id="PTHR11941:SF84">
    <property type="entry name" value="ENOYL-COA DELTA ISOMERASE 1, PEROXISOMAL"/>
    <property type="match status" value="1"/>
</dbReference>
<dbReference type="GO" id="GO:0005777">
    <property type="term" value="C:peroxisome"/>
    <property type="evidence" value="ECO:0007669"/>
    <property type="project" value="TreeGrafter"/>
</dbReference>
<dbReference type="CDD" id="cd06558">
    <property type="entry name" value="crotonase-like"/>
    <property type="match status" value="2"/>
</dbReference>
<dbReference type="EC" id="5.3.3.8" evidence="5"/>
<reference evidence="7" key="1">
    <citation type="submission" date="2023-08" db="EMBL/GenBank/DDBJ databases">
        <title>A de novo genome assembly of Solanum verrucosum Schlechtendal, a Mexican diploid species geographically isolated from the other diploid A-genome species in potato relatives.</title>
        <authorList>
            <person name="Hosaka K."/>
        </authorList>
    </citation>
    <scope>NUCLEOTIDE SEQUENCE</scope>
    <source>
        <tissue evidence="7">Young leaves</tissue>
    </source>
</reference>
<organism evidence="7 8">
    <name type="scientific">Solanum verrucosum</name>
    <dbReference type="NCBI Taxonomy" id="315347"/>
    <lineage>
        <taxon>Eukaryota</taxon>
        <taxon>Viridiplantae</taxon>
        <taxon>Streptophyta</taxon>
        <taxon>Embryophyta</taxon>
        <taxon>Tracheophyta</taxon>
        <taxon>Spermatophyta</taxon>
        <taxon>Magnoliopsida</taxon>
        <taxon>eudicotyledons</taxon>
        <taxon>Gunneridae</taxon>
        <taxon>Pentapetalae</taxon>
        <taxon>asterids</taxon>
        <taxon>lamiids</taxon>
        <taxon>Solanales</taxon>
        <taxon>Solanaceae</taxon>
        <taxon>Solanoideae</taxon>
        <taxon>Solaneae</taxon>
        <taxon>Solanum</taxon>
    </lineage>
</organism>
<dbReference type="Pfam" id="PF00378">
    <property type="entry name" value="ECH_1"/>
    <property type="match status" value="2"/>
</dbReference>
<dbReference type="Gene3D" id="3.90.226.10">
    <property type="entry name" value="2-enoyl-CoA Hydratase, Chain A, domain 1"/>
    <property type="match status" value="2"/>
</dbReference>
<gene>
    <name evidence="7" type="ORF">MTR67_021428</name>
</gene>
<comment type="catalytic activity">
    <reaction evidence="2">
        <text>a (3E)-enoyl-CoA = a 4-saturated (2E)-enoyl-CoA</text>
        <dbReference type="Rhea" id="RHEA:45228"/>
        <dbReference type="ChEBI" id="CHEBI:58521"/>
        <dbReference type="ChEBI" id="CHEBI:85097"/>
        <dbReference type="EC" id="5.3.3.8"/>
    </reaction>
</comment>
<dbReference type="InterPro" id="IPR001753">
    <property type="entry name" value="Enoyl-CoA_hydra/iso"/>
</dbReference>
<evidence type="ECO:0000313" key="8">
    <source>
        <dbReference type="Proteomes" id="UP001234989"/>
    </source>
</evidence>
<evidence type="ECO:0000256" key="4">
    <source>
        <dbReference type="ARBA" id="ARBA00005254"/>
    </source>
</evidence>